<evidence type="ECO:0000313" key="9">
    <source>
        <dbReference type="Proteomes" id="UP000010469"/>
    </source>
</evidence>
<evidence type="ECO:0000256" key="3">
    <source>
        <dbReference type="ARBA" id="ARBA00022679"/>
    </source>
</evidence>
<protein>
    <recommendedName>
        <fullName evidence="7">Putative adenylate kinase</fullName>
        <shortName evidence="7">AK</shortName>
        <ecNumber evidence="7">2.7.4.3</ecNumber>
    </recommendedName>
    <alternativeName>
        <fullName evidence="7">ATP-AMP transphosphorylase</fullName>
    </alternativeName>
</protein>
<feature type="binding site" evidence="7">
    <location>
        <position position="18"/>
    </location>
    <ligand>
        <name>ATP</name>
        <dbReference type="ChEBI" id="CHEBI:30616"/>
    </ligand>
</feature>
<comment type="subunit">
    <text evidence="7">Interacts with uS11. Not a structural component of 40S pre-ribosomes, but transiently interacts with them by binding to uS11.</text>
</comment>
<dbReference type="FunCoup" id="L0AD49">
    <property type="interactions" value="141"/>
</dbReference>
<dbReference type="EC" id="2.7.4.3" evidence="7"/>
<dbReference type="eggNOG" id="arCOG01038">
    <property type="taxonomic scope" value="Archaea"/>
</dbReference>
<keyword evidence="4 7" id="KW-0547">Nucleotide-binding</keyword>
<comment type="similarity">
    <text evidence="7">Belongs to the adenylate kinase family. AK6 subfamily.</text>
</comment>
<comment type="caution">
    <text evidence="7">Lacks conserved residue(s) required for the propagation of feature annotation.</text>
</comment>
<dbReference type="InterPro" id="IPR027417">
    <property type="entry name" value="P-loop_NTPase"/>
</dbReference>
<feature type="binding site" evidence="7">
    <location>
        <position position="19"/>
    </location>
    <ligand>
        <name>ATP</name>
        <dbReference type="ChEBI" id="CHEBI:30616"/>
    </ligand>
</feature>
<comment type="catalytic activity">
    <reaction evidence="7">
        <text>AMP + ATP = 2 ADP</text>
        <dbReference type="Rhea" id="RHEA:12973"/>
        <dbReference type="ChEBI" id="CHEBI:30616"/>
        <dbReference type="ChEBI" id="CHEBI:456215"/>
        <dbReference type="ChEBI" id="CHEBI:456216"/>
        <dbReference type="EC" id="2.7.4.3"/>
    </reaction>
</comment>
<dbReference type="HOGENOM" id="CLU_079096_0_0_2"/>
<organism evidence="8 9">
    <name type="scientific">Caldisphaera lagunensis (strain DSM 15908 / JCM 11604 / ANMR 0165 / IC-154)</name>
    <dbReference type="NCBI Taxonomy" id="1056495"/>
    <lineage>
        <taxon>Archaea</taxon>
        <taxon>Thermoproteota</taxon>
        <taxon>Thermoprotei</taxon>
        <taxon>Acidilobales</taxon>
        <taxon>Caldisphaeraceae</taxon>
        <taxon>Caldisphaera</taxon>
    </lineage>
</organism>
<evidence type="ECO:0000256" key="5">
    <source>
        <dbReference type="ARBA" id="ARBA00022777"/>
    </source>
</evidence>
<feature type="binding site" evidence="7">
    <location>
        <position position="16"/>
    </location>
    <ligand>
        <name>ATP</name>
        <dbReference type="ChEBI" id="CHEBI:30616"/>
    </ligand>
</feature>
<reference evidence="9" key="1">
    <citation type="submission" date="2012-03" db="EMBL/GenBank/DDBJ databases">
        <title>Complete genome of Caldisphaera lagunensis DSM 15908.</title>
        <authorList>
            <person name="Lucas S."/>
            <person name="Copeland A."/>
            <person name="Lapidus A."/>
            <person name="Glavina del Rio T."/>
            <person name="Dalin E."/>
            <person name="Tice H."/>
            <person name="Bruce D."/>
            <person name="Goodwin L."/>
            <person name="Pitluck S."/>
            <person name="Peters L."/>
            <person name="Mikhailova N."/>
            <person name="Teshima H."/>
            <person name="Kyrpides N."/>
            <person name="Mavromatis K."/>
            <person name="Ivanova N."/>
            <person name="Brettin T."/>
            <person name="Detter J.C."/>
            <person name="Han C."/>
            <person name="Larimer F."/>
            <person name="Land M."/>
            <person name="Hauser L."/>
            <person name="Markowitz V."/>
            <person name="Cheng J.-F."/>
            <person name="Hugenholtz P."/>
            <person name="Woyke T."/>
            <person name="Wu D."/>
            <person name="Spring S."/>
            <person name="Schroeder M."/>
            <person name="Brambilla E."/>
            <person name="Klenk H.-P."/>
            <person name="Eisen J.A."/>
        </authorList>
    </citation>
    <scope>NUCLEOTIDE SEQUENCE [LARGE SCALE GENOMIC DNA]</scope>
    <source>
        <strain evidence="9">DSM 15908 / JCM 11604 / IC-154</strain>
    </source>
</reference>
<sequence>MNEEGFIFISGTPGTGKSTLAKLISEELNCNYIEVSDFAVKKNLVIPDETGRDTYVIKEDELKEEILKEKGKGLTILVTHYPDVFLDDDRFYLNTLFLILLRTNPKILMDRLNKKGWDEKKVKENVLAEAFNTIAEDIYDYKDIVIEIDTSNENPNNLLDIVFNKINTLDFGIRINWLLNETLIDFISSLVDDVNFNNDRISD</sequence>
<accession>L0AD49</accession>
<dbReference type="RefSeq" id="WP_015232872.1">
    <property type="nucleotide sequence ID" value="NC_019791.1"/>
</dbReference>
<dbReference type="GO" id="GO:0016887">
    <property type="term" value="F:ATP hydrolysis activity"/>
    <property type="evidence" value="ECO:0007669"/>
    <property type="project" value="InterPro"/>
</dbReference>
<keyword evidence="3 7" id="KW-0808">Transferase</keyword>
<dbReference type="HAMAP" id="MF_00039">
    <property type="entry name" value="Adenylate_kinase_AK6"/>
    <property type="match status" value="1"/>
</dbReference>
<dbReference type="InParanoid" id="L0AD49"/>
<dbReference type="Pfam" id="PF13238">
    <property type="entry name" value="AAA_18"/>
    <property type="match status" value="1"/>
</dbReference>
<feature type="region of interest" description="LID" evidence="7">
    <location>
        <begin position="114"/>
        <end position="124"/>
    </location>
</feature>
<gene>
    <name evidence="8" type="ordered locus">Calag_1259</name>
</gene>
<dbReference type="GO" id="GO:0004017">
    <property type="term" value="F:AMP kinase activity"/>
    <property type="evidence" value="ECO:0007669"/>
    <property type="project" value="UniProtKB-UniRule"/>
</dbReference>
<evidence type="ECO:0000313" key="8">
    <source>
        <dbReference type="EMBL" id="AFZ70975.1"/>
    </source>
</evidence>
<dbReference type="PANTHER" id="PTHR12595">
    <property type="entry name" value="POS9-ACTIVATING FACTOR FAP7-RELATED"/>
    <property type="match status" value="1"/>
</dbReference>
<keyword evidence="9" id="KW-1185">Reference proteome</keyword>
<dbReference type="GO" id="GO:0006364">
    <property type="term" value="P:rRNA processing"/>
    <property type="evidence" value="ECO:0007669"/>
    <property type="project" value="UniProtKB-KW"/>
</dbReference>
<dbReference type="InterPro" id="IPR020618">
    <property type="entry name" value="Adenyl_kinase_AK6"/>
</dbReference>
<proteinExistence type="inferred from homology"/>
<comment type="catalytic activity">
    <reaction evidence="7">
        <text>ATP + H2O = ADP + phosphate + H(+)</text>
        <dbReference type="Rhea" id="RHEA:13065"/>
        <dbReference type="ChEBI" id="CHEBI:15377"/>
        <dbReference type="ChEBI" id="CHEBI:15378"/>
        <dbReference type="ChEBI" id="CHEBI:30616"/>
        <dbReference type="ChEBI" id="CHEBI:43474"/>
        <dbReference type="ChEBI" id="CHEBI:456216"/>
    </reaction>
</comment>
<dbReference type="Gene3D" id="3.40.50.300">
    <property type="entry name" value="P-loop containing nucleotide triphosphate hydrolases"/>
    <property type="match status" value="1"/>
</dbReference>
<dbReference type="STRING" id="1056495.Calag_1259"/>
<dbReference type="GO" id="GO:0005524">
    <property type="term" value="F:ATP binding"/>
    <property type="evidence" value="ECO:0007669"/>
    <property type="project" value="UniProtKB-UniRule"/>
</dbReference>
<feature type="binding site" evidence="7">
    <location>
        <position position="14"/>
    </location>
    <ligand>
        <name>ATP</name>
        <dbReference type="ChEBI" id="CHEBI:30616"/>
    </ligand>
</feature>
<evidence type="ECO:0000256" key="4">
    <source>
        <dbReference type="ARBA" id="ARBA00022741"/>
    </source>
</evidence>
<dbReference type="GeneID" id="71811605"/>
<name>L0AD49_CALLD</name>
<evidence type="ECO:0000256" key="6">
    <source>
        <dbReference type="ARBA" id="ARBA00022840"/>
    </source>
</evidence>
<keyword evidence="5 7" id="KW-0418">Kinase</keyword>
<dbReference type="GO" id="GO:0042274">
    <property type="term" value="P:ribosomal small subunit biogenesis"/>
    <property type="evidence" value="ECO:0007669"/>
    <property type="project" value="UniProtKB-UniRule"/>
</dbReference>
<feature type="binding site" evidence="7">
    <location>
        <position position="17"/>
    </location>
    <ligand>
        <name>ATP</name>
        <dbReference type="ChEBI" id="CHEBI:30616"/>
    </ligand>
</feature>
<keyword evidence="2 7" id="KW-0698">rRNA processing</keyword>
<dbReference type="Proteomes" id="UP000010469">
    <property type="component" value="Chromosome"/>
</dbReference>
<comment type="function">
    <text evidence="7">Broad-specificity nucleoside monophosphate (NMP) kinase that catalyzes the reversible transfer of the terminal phosphate group between nucleoside triphosphates and monophosphates. Has also ATPase activity. Involved in the late maturation steps of the 30S ribosomal particles, specifically 16S rRNA maturation. While NMP activity is not required for ribosome maturation, ATPase activity is. Associates transiently with small ribosomal subunit protein uS11. ATP hydrolysis breaks the interaction with uS11. May temporarily remove uS11 from the ribosome to enable a conformational change of the ribosomal RNA that is needed for the final maturation step of the small ribosomal subunit.</text>
</comment>
<keyword evidence="6 7" id="KW-0067">ATP-binding</keyword>
<keyword evidence="1 7" id="KW-0690">Ribosome biogenesis</keyword>
<evidence type="ECO:0000256" key="7">
    <source>
        <dbReference type="HAMAP-Rule" id="MF_00039"/>
    </source>
</evidence>
<dbReference type="PANTHER" id="PTHR12595:SF0">
    <property type="entry name" value="ADENYLATE KINASE ISOENZYME 6"/>
    <property type="match status" value="1"/>
</dbReference>
<dbReference type="AlphaFoldDB" id="L0AD49"/>
<evidence type="ECO:0000256" key="2">
    <source>
        <dbReference type="ARBA" id="ARBA00022552"/>
    </source>
</evidence>
<dbReference type="KEGG" id="clg:Calag_1259"/>
<evidence type="ECO:0000256" key="1">
    <source>
        <dbReference type="ARBA" id="ARBA00022517"/>
    </source>
</evidence>
<dbReference type="EMBL" id="CP003378">
    <property type="protein sequence ID" value="AFZ70975.1"/>
    <property type="molecule type" value="Genomic_DNA"/>
</dbReference>
<dbReference type="SUPFAM" id="SSF52540">
    <property type="entry name" value="P-loop containing nucleoside triphosphate hydrolases"/>
    <property type="match status" value="1"/>
</dbReference>